<keyword evidence="1" id="KW-0812">Transmembrane</keyword>
<keyword evidence="1" id="KW-0472">Membrane</keyword>
<accession>A0AAW6UZN4</accession>
<feature type="transmembrane region" description="Helical" evidence="1">
    <location>
        <begin position="33"/>
        <end position="57"/>
    </location>
</feature>
<dbReference type="RefSeq" id="WP_284067691.1">
    <property type="nucleotide sequence ID" value="NZ_JASKNE010000001.1"/>
</dbReference>
<protein>
    <recommendedName>
        <fullName evidence="4">DUF4760 domain-containing protein</fullName>
    </recommendedName>
</protein>
<sequence length="212" mass="24550">MNLLFKMILMFILIFTAIWLFATYKILPLATDSGAALASCLSASATIFAAIVAYLLLDNWKIQHKYQLTSTYFQKTFNSYVELNESLFRLQNHYDSWSEEIYREHGEIDDYEDGGLISKIGITRDKLKNFVDRIEAYSLIFKDDGLNTLISEVDSKLKKILCPVMDEYHAMEGQIDSRAHLRNSESLKKELTKFLVDYDKKIKEQLASKIVF</sequence>
<feature type="transmembrane region" description="Helical" evidence="1">
    <location>
        <begin position="7"/>
        <end position="27"/>
    </location>
</feature>
<evidence type="ECO:0000313" key="3">
    <source>
        <dbReference type="Proteomes" id="UP001241935"/>
    </source>
</evidence>
<organism evidence="2 3">
    <name type="scientific">Acinetobacter terrestris</name>
    <dbReference type="NCBI Taxonomy" id="2529843"/>
    <lineage>
        <taxon>Bacteria</taxon>
        <taxon>Pseudomonadati</taxon>
        <taxon>Pseudomonadota</taxon>
        <taxon>Gammaproteobacteria</taxon>
        <taxon>Moraxellales</taxon>
        <taxon>Moraxellaceae</taxon>
        <taxon>Acinetobacter</taxon>
        <taxon>Acinetobacter Taxon 24</taxon>
    </lineage>
</organism>
<proteinExistence type="predicted"/>
<dbReference type="EMBL" id="JASKNE010000001">
    <property type="protein sequence ID" value="MDK1684974.1"/>
    <property type="molecule type" value="Genomic_DNA"/>
</dbReference>
<comment type="caution">
    <text evidence="2">The sequence shown here is derived from an EMBL/GenBank/DDBJ whole genome shotgun (WGS) entry which is preliminary data.</text>
</comment>
<keyword evidence="1" id="KW-1133">Transmembrane helix</keyword>
<evidence type="ECO:0008006" key="4">
    <source>
        <dbReference type="Google" id="ProtNLM"/>
    </source>
</evidence>
<dbReference type="Proteomes" id="UP001241935">
    <property type="component" value="Unassembled WGS sequence"/>
</dbReference>
<gene>
    <name evidence="2" type="ORF">QOR41_14345</name>
</gene>
<evidence type="ECO:0000256" key="1">
    <source>
        <dbReference type="SAM" id="Phobius"/>
    </source>
</evidence>
<evidence type="ECO:0000313" key="2">
    <source>
        <dbReference type="EMBL" id="MDK1684974.1"/>
    </source>
</evidence>
<reference evidence="2" key="1">
    <citation type="submission" date="2023-04" db="EMBL/GenBank/DDBJ databases">
        <title>The environmental microbiomes in feedlot watering bowls are a reservoir of florfenicol resistance for bovine respiratory disease pathogens.</title>
        <authorList>
            <person name="Kos D.W."/>
            <person name="Ruzzini A.C."/>
            <person name="Schreiner B."/>
            <person name="Jelinski M.D."/>
        </authorList>
    </citation>
    <scope>NUCLEOTIDE SEQUENCE</scope>
    <source>
        <strain evidence="2">WB3</strain>
    </source>
</reference>
<dbReference type="AlphaFoldDB" id="A0AAW6UZN4"/>
<name>A0AAW6UZN4_9GAMM</name>